<dbReference type="Proteomes" id="UP001206013">
    <property type="component" value="Unassembled WGS sequence"/>
</dbReference>
<evidence type="ECO:0000313" key="3">
    <source>
        <dbReference type="Proteomes" id="UP001206013"/>
    </source>
</evidence>
<evidence type="ECO:0000313" key="2">
    <source>
        <dbReference type="EMBL" id="MCQ4793506.1"/>
    </source>
</evidence>
<organism evidence="2 3">
    <name type="scientific">Bifidobacterium adolescentis</name>
    <dbReference type="NCBI Taxonomy" id="1680"/>
    <lineage>
        <taxon>Bacteria</taxon>
        <taxon>Bacillati</taxon>
        <taxon>Actinomycetota</taxon>
        <taxon>Actinomycetes</taxon>
        <taxon>Bifidobacteriales</taxon>
        <taxon>Bifidobacteriaceae</taxon>
        <taxon>Bifidobacterium</taxon>
    </lineage>
</organism>
<dbReference type="AlphaFoldDB" id="A0AAW5K2Y9"/>
<protein>
    <submittedName>
        <fullName evidence="2">Uncharacterized protein</fullName>
    </submittedName>
</protein>
<dbReference type="RefSeq" id="WP_256134533.1">
    <property type="nucleotide sequence ID" value="NZ_JANFYM010000010.1"/>
</dbReference>
<feature type="transmembrane region" description="Helical" evidence="1">
    <location>
        <begin position="51"/>
        <end position="71"/>
    </location>
</feature>
<keyword evidence="1" id="KW-0472">Membrane</keyword>
<comment type="caution">
    <text evidence="2">The sequence shown here is derived from an EMBL/GenBank/DDBJ whole genome shotgun (WGS) entry which is preliminary data.</text>
</comment>
<dbReference type="EMBL" id="JANFYM010000010">
    <property type="protein sequence ID" value="MCQ4793506.1"/>
    <property type="molecule type" value="Genomic_DNA"/>
</dbReference>
<keyword evidence="1" id="KW-0812">Transmembrane</keyword>
<evidence type="ECO:0000256" key="1">
    <source>
        <dbReference type="SAM" id="Phobius"/>
    </source>
</evidence>
<feature type="transmembrane region" description="Helical" evidence="1">
    <location>
        <begin position="83"/>
        <end position="102"/>
    </location>
</feature>
<keyword evidence="1" id="KW-1133">Transmembrane helix</keyword>
<proteinExistence type="predicted"/>
<sequence>MLEHGEELNLRMLQPLDTDTTAGILRESGYLVPLSKWSKARQDYKGNTDRWAFNIIACAFIGLMVACLEMWSTRNIPIKLPKYTPVAVFLLGFAFGWVQLLGTSDRRKKVFRPKPDNPVQVLESTFDVHVAGDSDTSLFDKTGYKKLLLRVDETHYTQATLFVWEESYDLKEERTWPLVSIALFDEDGKPVKLQSVESKKEAESVER</sequence>
<reference evidence="2" key="1">
    <citation type="submission" date="2022-06" db="EMBL/GenBank/DDBJ databases">
        <title>Isolation of gut microbiota from human fecal samples.</title>
        <authorList>
            <person name="Pamer E.G."/>
            <person name="Barat B."/>
            <person name="Waligurski E."/>
            <person name="Medina S."/>
            <person name="Paddock L."/>
            <person name="Mostad J."/>
        </authorList>
    </citation>
    <scope>NUCLEOTIDE SEQUENCE</scope>
    <source>
        <strain evidence="2">SL.1.01</strain>
    </source>
</reference>
<name>A0AAW5K2Y9_BIFAD</name>
<accession>A0AAW5K2Y9</accession>
<gene>
    <name evidence="2" type="ORF">NE692_08550</name>
</gene>